<protein>
    <submittedName>
        <fullName evidence="1">Uncharacterized protein</fullName>
    </submittedName>
</protein>
<dbReference type="Proteomes" id="UP000265618">
    <property type="component" value="Unassembled WGS sequence"/>
</dbReference>
<organism evidence="1 2">
    <name type="scientific">Kipferlia bialata</name>
    <dbReference type="NCBI Taxonomy" id="797122"/>
    <lineage>
        <taxon>Eukaryota</taxon>
        <taxon>Metamonada</taxon>
        <taxon>Carpediemonas-like organisms</taxon>
        <taxon>Kipferlia</taxon>
    </lineage>
</organism>
<comment type="caution">
    <text evidence="1">The sequence shown here is derived from an EMBL/GenBank/DDBJ whole genome shotgun (WGS) entry which is preliminary data.</text>
</comment>
<sequence>CCLVLCSGADGLTVTSRQVSGPSASTDIPSRHLESGPLESFHFDNLEVMGYKSKVLVHG</sequence>
<dbReference type="EMBL" id="BDIP01008599">
    <property type="protein sequence ID" value="GIQ91927.1"/>
    <property type="molecule type" value="Genomic_DNA"/>
</dbReference>
<evidence type="ECO:0000313" key="1">
    <source>
        <dbReference type="EMBL" id="GIQ91927.1"/>
    </source>
</evidence>
<evidence type="ECO:0000313" key="2">
    <source>
        <dbReference type="Proteomes" id="UP000265618"/>
    </source>
</evidence>
<feature type="non-terminal residue" evidence="1">
    <location>
        <position position="59"/>
    </location>
</feature>
<gene>
    <name evidence="1" type="ORF">KIPB_015402</name>
</gene>
<proteinExistence type="predicted"/>
<dbReference type="AlphaFoldDB" id="A0A9K3DBT0"/>
<keyword evidence="2" id="KW-1185">Reference proteome</keyword>
<feature type="non-terminal residue" evidence="1">
    <location>
        <position position="1"/>
    </location>
</feature>
<accession>A0A9K3DBT0</accession>
<reference evidence="1 2" key="1">
    <citation type="journal article" date="2018" name="PLoS ONE">
        <title>The draft genome of Kipferlia bialata reveals reductive genome evolution in fornicate parasites.</title>
        <authorList>
            <person name="Tanifuji G."/>
            <person name="Takabayashi S."/>
            <person name="Kume K."/>
            <person name="Takagi M."/>
            <person name="Nakayama T."/>
            <person name="Kamikawa R."/>
            <person name="Inagaki Y."/>
            <person name="Hashimoto T."/>
        </authorList>
    </citation>
    <scope>NUCLEOTIDE SEQUENCE [LARGE SCALE GENOMIC DNA]</scope>
    <source>
        <strain evidence="1">NY0173</strain>
    </source>
</reference>
<name>A0A9K3DBT0_9EUKA</name>